<evidence type="ECO:0000256" key="4">
    <source>
        <dbReference type="ARBA" id="ARBA00022741"/>
    </source>
</evidence>
<keyword evidence="6 8" id="KW-0067">ATP-binding</keyword>
<dbReference type="GO" id="GO:0043138">
    <property type="term" value="F:3'-5' DNA helicase activity"/>
    <property type="evidence" value="ECO:0007669"/>
    <property type="project" value="TreeGrafter"/>
</dbReference>
<dbReference type="HAMAP" id="MF_00983">
    <property type="entry name" value="PriA"/>
    <property type="match status" value="1"/>
</dbReference>
<comment type="caution">
    <text evidence="8">As this protein does not have any detectable helicase domains, it probably does not have helicase activity.</text>
</comment>
<evidence type="ECO:0000313" key="11">
    <source>
        <dbReference type="EMBL" id="REF30982.1"/>
    </source>
</evidence>
<dbReference type="GO" id="GO:0006302">
    <property type="term" value="P:double-strand break repair"/>
    <property type="evidence" value="ECO:0007669"/>
    <property type="project" value="InterPro"/>
</dbReference>
<comment type="similarity">
    <text evidence="8">Belongs to the helicase family. PriA subfamily.</text>
</comment>
<feature type="binding site" evidence="8">
    <location>
        <position position="451"/>
    </location>
    <ligand>
        <name>Zn(2+)</name>
        <dbReference type="ChEBI" id="CHEBI:29105"/>
        <label>1</label>
    </ligand>
</feature>
<feature type="region of interest" description="Disordered" evidence="9">
    <location>
        <begin position="622"/>
        <end position="644"/>
    </location>
</feature>
<keyword evidence="4 8" id="KW-0547">Nucleotide-binding</keyword>
<evidence type="ECO:0000256" key="2">
    <source>
        <dbReference type="ARBA" id="ARBA00022705"/>
    </source>
</evidence>
<dbReference type="Gene3D" id="3.40.50.300">
    <property type="entry name" value="P-loop containing nucleotide triphosphate hydrolases"/>
    <property type="match status" value="1"/>
</dbReference>
<dbReference type="Gene3D" id="3.40.1440.60">
    <property type="entry name" value="PriA, 3(prime) DNA-binding domain"/>
    <property type="match status" value="1"/>
</dbReference>
<protein>
    <recommendedName>
        <fullName evidence="8">Probable replication restart protein PriA</fullName>
    </recommendedName>
    <alternativeName>
        <fullName evidence="8">Putative ATP-dependent DNA helicase PriA</fullName>
    </alternativeName>
</protein>
<dbReference type="PANTHER" id="PTHR30580">
    <property type="entry name" value="PRIMOSOMAL PROTEIN N"/>
    <property type="match status" value="1"/>
</dbReference>
<feature type="binding site" evidence="8">
    <location>
        <position position="412"/>
    </location>
    <ligand>
        <name>Zn(2+)</name>
        <dbReference type="ChEBI" id="CHEBI:29105"/>
        <label>1</label>
    </ligand>
</feature>
<gene>
    <name evidence="8" type="primary">priA</name>
    <name evidence="11" type="ORF">DFJ65_2020</name>
</gene>
<dbReference type="GO" id="GO:0008270">
    <property type="term" value="F:zinc ion binding"/>
    <property type="evidence" value="ECO:0007669"/>
    <property type="project" value="UniProtKB-UniRule"/>
</dbReference>
<comment type="subunit">
    <text evidence="8">Component of the replication restart primosome.</text>
</comment>
<dbReference type="GO" id="GO:0006310">
    <property type="term" value="P:DNA recombination"/>
    <property type="evidence" value="ECO:0007669"/>
    <property type="project" value="InterPro"/>
</dbReference>
<feature type="binding site" evidence="8">
    <location>
        <position position="421"/>
    </location>
    <ligand>
        <name>Zn(2+)</name>
        <dbReference type="ChEBI" id="CHEBI:29105"/>
        <label>2</label>
    </ligand>
</feature>
<keyword evidence="7 8" id="KW-0238">DNA-binding</keyword>
<feature type="binding site" evidence="8">
    <location>
        <position position="409"/>
    </location>
    <ligand>
        <name>Zn(2+)</name>
        <dbReference type="ChEBI" id="CHEBI:29105"/>
        <label>1</label>
    </ligand>
</feature>
<feature type="binding site" evidence="8">
    <location>
        <position position="436"/>
    </location>
    <ligand>
        <name>Zn(2+)</name>
        <dbReference type="ChEBI" id="CHEBI:29105"/>
        <label>2</label>
    </ligand>
</feature>
<feature type="compositionally biased region" description="Low complexity" evidence="9">
    <location>
        <begin position="629"/>
        <end position="644"/>
    </location>
</feature>
<keyword evidence="1 8" id="KW-0639">Primosome</keyword>
<comment type="cofactor">
    <cofactor evidence="8">
        <name>Zn(2+)</name>
        <dbReference type="ChEBI" id="CHEBI:29105"/>
    </cofactor>
    <text evidence="8">Binds 2 zinc ions per subunit.</text>
</comment>
<keyword evidence="11" id="KW-0378">Hydrolase</keyword>
<evidence type="ECO:0000256" key="5">
    <source>
        <dbReference type="ARBA" id="ARBA00022833"/>
    </source>
</evidence>
<dbReference type="GO" id="GO:0003677">
    <property type="term" value="F:DNA binding"/>
    <property type="evidence" value="ECO:0007669"/>
    <property type="project" value="UniProtKB-UniRule"/>
</dbReference>
<dbReference type="EMBL" id="QTUA01000001">
    <property type="protein sequence ID" value="REF30982.1"/>
    <property type="molecule type" value="Genomic_DNA"/>
</dbReference>
<dbReference type="GO" id="GO:0006270">
    <property type="term" value="P:DNA replication initiation"/>
    <property type="evidence" value="ECO:0007669"/>
    <property type="project" value="TreeGrafter"/>
</dbReference>
<evidence type="ECO:0000259" key="10">
    <source>
        <dbReference type="Pfam" id="PF17764"/>
    </source>
</evidence>
<sequence>MSEHPATAEQLELLHASARPKKAAEATEAATDPVAVVLLDLGLAHLDRTFEYAVPADLDAAAQPGVRVKVRFGPQDVTGYLLERRAEAEHVGKLSPLRKVVSDEPVLTPQILRLCQHVAADQAGSVADVVRLAVPPRHARAESALAAEAAVPWTPAPEPSAAWARYPAGPALLRRIADGEGPAASWLALPSVEETLDWPRALADATHTCLAAKRGVIITVPDHRDVERVARQLDDLIGKDAYVRLTADQGPQARYTAWLKVLRGQVRCVLGNRAAAFAPVHDLGLMLCWDDGDNLLTEPRAPYPTTRDVLWRRHLDCGAALVLGGFARSVAVQQWLVEGRVRAVETRPVRALLPRIAVAGDDRDVARHGPAAARARLPVTAWQAAHEGLKSGPVLIQVPRRGYVPRLRCAECGHGAECATCHGPVQLTGVDDAPHCAWCDTVARPFGCPECEGTRLRASVIGARRTAEELGRAFPGVPVIRSGAGQVRDDVPAEPALVIATPGAEPVAIEGYSAVLLLDAWAMLDRPSLQSNEQALRQWLAAAALCRPASAGGVVVLAGAEATNPVVQTVVRWAPAAMAETELAQRAALDLPPTRWTATLTGSADSVEAAAASMPEWLERFGPAPVTQGAPVGSAASAASGESLPPERQVRLLLRAPLQRSREAAAEVSALRVRRSLRKAKDTLAVRVDLDGSTL</sequence>
<evidence type="ECO:0000256" key="8">
    <source>
        <dbReference type="HAMAP-Rule" id="MF_00983"/>
    </source>
</evidence>
<evidence type="ECO:0000256" key="7">
    <source>
        <dbReference type="ARBA" id="ARBA00023125"/>
    </source>
</evidence>
<name>A0A3D9UNG4_9MICO</name>
<evidence type="ECO:0000313" key="12">
    <source>
        <dbReference type="Proteomes" id="UP000256253"/>
    </source>
</evidence>
<feature type="domain" description="Primosomal protein N' 3' DNA-binding" evidence="10">
    <location>
        <begin position="37"/>
        <end position="135"/>
    </location>
</feature>
<dbReference type="InterPro" id="IPR027417">
    <property type="entry name" value="P-loop_NTPase"/>
</dbReference>
<dbReference type="GO" id="GO:0006269">
    <property type="term" value="P:DNA replication, synthesis of primer"/>
    <property type="evidence" value="ECO:0007669"/>
    <property type="project" value="UniProtKB-KW"/>
</dbReference>
<comment type="caution">
    <text evidence="11">The sequence shown here is derived from an EMBL/GenBank/DDBJ whole genome shotgun (WGS) entry which is preliminary data.</text>
</comment>
<dbReference type="InterPro" id="IPR042115">
    <property type="entry name" value="PriA_3primeBD_sf"/>
</dbReference>
<feature type="binding site" evidence="8">
    <location>
        <position position="418"/>
    </location>
    <ligand>
        <name>Zn(2+)</name>
        <dbReference type="ChEBI" id="CHEBI:29105"/>
        <label>2</label>
    </ligand>
</feature>
<dbReference type="GO" id="GO:1990077">
    <property type="term" value="C:primosome complex"/>
    <property type="evidence" value="ECO:0007669"/>
    <property type="project" value="UniProtKB-UniRule"/>
</dbReference>
<dbReference type="Pfam" id="PF17764">
    <property type="entry name" value="PriA_3primeBD"/>
    <property type="match status" value="1"/>
</dbReference>
<feature type="binding site" evidence="8">
    <location>
        <position position="439"/>
    </location>
    <ligand>
        <name>Zn(2+)</name>
        <dbReference type="ChEBI" id="CHEBI:29105"/>
        <label>2</label>
    </ligand>
</feature>
<accession>A0A3D9UNG4</accession>
<evidence type="ECO:0000256" key="9">
    <source>
        <dbReference type="SAM" id="MobiDB-lite"/>
    </source>
</evidence>
<keyword evidence="12" id="KW-1185">Reference proteome</keyword>
<dbReference type="InterPro" id="IPR041222">
    <property type="entry name" value="PriA_3primeBD"/>
</dbReference>
<feature type="binding site" evidence="8">
    <location>
        <position position="448"/>
    </location>
    <ligand>
        <name>Zn(2+)</name>
        <dbReference type="ChEBI" id="CHEBI:29105"/>
        <label>1</label>
    </ligand>
</feature>
<dbReference type="PANTHER" id="PTHR30580:SF0">
    <property type="entry name" value="PRIMOSOMAL PROTEIN N"/>
    <property type="match status" value="1"/>
</dbReference>
<organism evidence="11 12">
    <name type="scientific">Calidifontibacter indicus</name>
    <dbReference type="NCBI Taxonomy" id="419650"/>
    <lineage>
        <taxon>Bacteria</taxon>
        <taxon>Bacillati</taxon>
        <taxon>Actinomycetota</taxon>
        <taxon>Actinomycetes</taxon>
        <taxon>Micrococcales</taxon>
        <taxon>Dermacoccaceae</taxon>
        <taxon>Calidifontibacter</taxon>
    </lineage>
</organism>
<dbReference type="Proteomes" id="UP000256253">
    <property type="component" value="Unassembled WGS sequence"/>
</dbReference>
<comment type="function">
    <text evidence="8">Initiates the restart of stalled replication forks, which reloads the replicative helicase on sites other than the origin of replication. Recognizes and binds to abandoned replication forks and remodels them to uncover a helicase loading site. Promotes assembly of the primosome at these replication forks.</text>
</comment>
<evidence type="ECO:0000256" key="1">
    <source>
        <dbReference type="ARBA" id="ARBA00022515"/>
    </source>
</evidence>
<keyword evidence="5 8" id="KW-0862">Zinc</keyword>
<keyword evidence="11" id="KW-0347">Helicase</keyword>
<evidence type="ECO:0000256" key="6">
    <source>
        <dbReference type="ARBA" id="ARBA00022840"/>
    </source>
</evidence>
<evidence type="ECO:0000256" key="3">
    <source>
        <dbReference type="ARBA" id="ARBA00022723"/>
    </source>
</evidence>
<dbReference type="AlphaFoldDB" id="A0A3D9UNG4"/>
<keyword evidence="3 8" id="KW-0479">Metal-binding</keyword>
<proteinExistence type="inferred from homology"/>
<reference evidence="11 12" key="1">
    <citation type="submission" date="2018-08" db="EMBL/GenBank/DDBJ databases">
        <title>Sequencing the genomes of 1000 actinobacteria strains.</title>
        <authorList>
            <person name="Klenk H.-P."/>
        </authorList>
    </citation>
    <scope>NUCLEOTIDE SEQUENCE [LARGE SCALE GENOMIC DNA]</scope>
    <source>
        <strain evidence="11 12">DSM 22967</strain>
    </source>
</reference>
<keyword evidence="2 8" id="KW-0235">DNA replication</keyword>
<dbReference type="InterPro" id="IPR005259">
    <property type="entry name" value="PriA"/>
</dbReference>
<dbReference type="GO" id="GO:0005524">
    <property type="term" value="F:ATP binding"/>
    <property type="evidence" value="ECO:0007669"/>
    <property type="project" value="UniProtKB-UniRule"/>
</dbReference>
<dbReference type="RefSeq" id="WP_170144057.1">
    <property type="nucleotide sequence ID" value="NZ_QTUA01000001.1"/>
</dbReference>